<dbReference type="AlphaFoldDB" id="F8KW27"/>
<dbReference type="GO" id="GO:0046872">
    <property type="term" value="F:metal ion binding"/>
    <property type="evidence" value="ECO:0007669"/>
    <property type="project" value="UniProtKB-KW"/>
</dbReference>
<proteinExistence type="predicted"/>
<feature type="binding site" evidence="9">
    <location>
        <position position="33"/>
    </location>
    <ligand>
        <name>Zn(2+)</name>
        <dbReference type="ChEBI" id="CHEBI:29105"/>
    </ligand>
</feature>
<keyword evidence="11" id="KW-1185">Reference proteome</keyword>
<dbReference type="RefSeq" id="WP_013924277.1">
    <property type="nucleotide sequence ID" value="NC_015702.1"/>
</dbReference>
<evidence type="ECO:0000256" key="8">
    <source>
        <dbReference type="ARBA" id="ARBA00066766"/>
    </source>
</evidence>
<keyword evidence="4 9" id="KW-0862">Zinc</keyword>
<evidence type="ECO:0000256" key="4">
    <source>
        <dbReference type="ARBA" id="ARBA00022833"/>
    </source>
</evidence>
<dbReference type="InterPro" id="IPR011257">
    <property type="entry name" value="DNA_glycosylase"/>
</dbReference>
<dbReference type="EC" id="3.2.2.20" evidence="8"/>
<reference evidence="10 11" key="2">
    <citation type="journal article" date="2011" name="Mol. Biol. Evol.">
        <title>Unity in variety--the pan-genome of the Chlamydiae.</title>
        <authorList>
            <person name="Collingro A."/>
            <person name="Tischler P."/>
            <person name="Weinmaier T."/>
            <person name="Penz T."/>
            <person name="Heinz E."/>
            <person name="Brunham R.C."/>
            <person name="Read T.D."/>
            <person name="Bavoil P.M."/>
            <person name="Sachse K."/>
            <person name="Kahane S."/>
            <person name="Friedman M.G."/>
            <person name="Rattei T."/>
            <person name="Myers G.S."/>
            <person name="Horn M."/>
        </authorList>
    </citation>
    <scope>NUCLEOTIDE SEQUENCE [LARGE SCALE GENOMIC DNA]</scope>
    <source>
        <strain evidence="11">UV7</strain>
    </source>
</reference>
<keyword evidence="1 9" id="KW-0479">Metal-binding</keyword>
<dbReference type="KEGG" id="puv:PUV_03410"/>
<gene>
    <name evidence="10" type="ordered locus">PUV_03410</name>
</gene>
<evidence type="ECO:0000256" key="1">
    <source>
        <dbReference type="ARBA" id="ARBA00022723"/>
    </source>
</evidence>
<comment type="function">
    <text evidence="7">Hydrolysis of the deoxyribose N-glycosidic bond to excise 3-methyladenine from the damaged DNA polymer formed by alkylation lesions.</text>
</comment>
<organism evidence="10 11">
    <name type="scientific">Parachlamydia acanthamoebae (strain UV7)</name>
    <dbReference type="NCBI Taxonomy" id="765952"/>
    <lineage>
        <taxon>Bacteria</taxon>
        <taxon>Pseudomonadati</taxon>
        <taxon>Chlamydiota</taxon>
        <taxon>Chlamydiia</taxon>
        <taxon>Parachlamydiales</taxon>
        <taxon>Parachlamydiaceae</taxon>
        <taxon>Parachlamydia</taxon>
    </lineage>
</organism>
<dbReference type="PANTHER" id="PTHR31116">
    <property type="entry name" value="OS04G0501200 PROTEIN"/>
    <property type="match status" value="1"/>
</dbReference>
<keyword evidence="5" id="KW-0234">DNA repair</keyword>
<sequence>MAISLSWDDIMCAKNNIRCQWVTEGQALYENYHDTEWGVPVHDDYKHFEFLILEGAQAGLSWITILKRREGYRKAFANFDPKKVAAFGEDKIAALMLDEGIIRNKLKIQSAVTNAKLFLDIQKEFGSFDAYVWQFVGGSPLQNRRTSIRDVPAETPESQALSRDLRKRGFKFVGPTVMYAHMQATGLVNDHTIDCFRYSQLCS</sequence>
<dbReference type="eggNOG" id="COG2818">
    <property type="taxonomic scope" value="Bacteria"/>
</dbReference>
<dbReference type="STRING" id="765952.PUV_03410"/>
<dbReference type="PANTHER" id="PTHR31116:SF29">
    <property type="entry name" value="DNA GLYCOSYLASE SUPERFAMILY PROTEIN"/>
    <property type="match status" value="1"/>
</dbReference>
<keyword evidence="2" id="KW-0227">DNA damage</keyword>
<dbReference type="GO" id="GO:0006284">
    <property type="term" value="P:base-excision repair"/>
    <property type="evidence" value="ECO:0007669"/>
    <property type="project" value="InterPro"/>
</dbReference>
<evidence type="ECO:0000256" key="6">
    <source>
        <dbReference type="ARBA" id="ARBA00052558"/>
    </source>
</evidence>
<protein>
    <recommendedName>
        <fullName evidence="8">DNA-3-methyladenine glycosylase I</fullName>
        <ecNumber evidence="8">3.2.2.20</ecNumber>
    </recommendedName>
</protein>
<dbReference type="Pfam" id="PF03352">
    <property type="entry name" value="Adenine_glyco"/>
    <property type="match status" value="1"/>
</dbReference>
<evidence type="ECO:0000256" key="3">
    <source>
        <dbReference type="ARBA" id="ARBA00022801"/>
    </source>
</evidence>
<dbReference type="EMBL" id="FR872580">
    <property type="protein sequence ID" value="CCB85291.1"/>
    <property type="molecule type" value="Genomic_DNA"/>
</dbReference>
<evidence type="ECO:0000256" key="2">
    <source>
        <dbReference type="ARBA" id="ARBA00022763"/>
    </source>
</evidence>
<dbReference type="HOGENOM" id="CLU_083758_1_0_0"/>
<evidence type="ECO:0000256" key="7">
    <source>
        <dbReference type="ARBA" id="ARBA00057608"/>
    </source>
</evidence>
<dbReference type="GO" id="GO:0008725">
    <property type="term" value="F:DNA-3-methyladenine glycosylase activity"/>
    <property type="evidence" value="ECO:0007669"/>
    <property type="project" value="UniProtKB-EC"/>
</dbReference>
<name>F8KW27_PARAV</name>
<evidence type="ECO:0000256" key="9">
    <source>
        <dbReference type="PIRSR" id="PIRSR605019-1"/>
    </source>
</evidence>
<keyword evidence="3" id="KW-0378">Hydrolase</keyword>
<dbReference type="InterPro" id="IPR005019">
    <property type="entry name" value="Adenine_glyco"/>
</dbReference>
<evidence type="ECO:0000313" key="11">
    <source>
        <dbReference type="Proteomes" id="UP000000495"/>
    </source>
</evidence>
<dbReference type="Gene3D" id="1.10.340.30">
    <property type="entry name" value="Hypothetical protein, domain 2"/>
    <property type="match status" value="1"/>
</dbReference>
<evidence type="ECO:0000256" key="5">
    <source>
        <dbReference type="ARBA" id="ARBA00023204"/>
    </source>
</evidence>
<feature type="binding site" evidence="9">
    <location>
        <position position="19"/>
    </location>
    <ligand>
        <name>Zn(2+)</name>
        <dbReference type="ChEBI" id="CHEBI:29105"/>
    </ligand>
</feature>
<accession>F8KW27</accession>
<feature type="binding site" evidence="9">
    <location>
        <position position="195"/>
    </location>
    <ligand>
        <name>Zn(2+)</name>
        <dbReference type="ChEBI" id="CHEBI:29105"/>
    </ligand>
</feature>
<dbReference type="SUPFAM" id="SSF48150">
    <property type="entry name" value="DNA-glycosylase"/>
    <property type="match status" value="1"/>
</dbReference>
<comment type="catalytic activity">
    <reaction evidence="6">
        <text>Hydrolysis of alkylated DNA, releasing 3-methyladenine.</text>
        <dbReference type="EC" id="3.2.2.20"/>
    </reaction>
</comment>
<dbReference type="FunFam" id="1.10.340.30:FF:000009">
    <property type="entry name" value="DNA-3-methyladenine glycosylase I"/>
    <property type="match status" value="1"/>
</dbReference>
<feature type="binding site" evidence="9">
    <location>
        <position position="191"/>
    </location>
    <ligand>
        <name>Zn(2+)</name>
        <dbReference type="ChEBI" id="CHEBI:29105"/>
    </ligand>
</feature>
<evidence type="ECO:0000313" key="10">
    <source>
        <dbReference type="EMBL" id="CCB85291.1"/>
    </source>
</evidence>
<dbReference type="Proteomes" id="UP000000495">
    <property type="component" value="Chromosome"/>
</dbReference>
<reference key="1">
    <citation type="journal article" date="2011" name="Mol. Biol. Evol.">
        <title>Unity in variety -- the pan-genome of the Chlamydiae.</title>
        <authorList>
            <person name="Collingro A."/>
            <person name="Tischler P."/>
            <person name="Weinmaier T."/>
            <person name="Penz T."/>
            <person name="Heinz E."/>
            <person name="Brunham R.C."/>
            <person name="Read T.D."/>
            <person name="Bavoil P.M."/>
            <person name="Sachse K."/>
            <person name="Kahane S."/>
            <person name="Friedman M.G."/>
            <person name="Rattei T."/>
            <person name="Myers G.S.A."/>
            <person name="Horn M."/>
        </authorList>
    </citation>
    <scope>NUCLEOTIDE SEQUENCE</scope>
    <source>
        <strain>UV7</strain>
    </source>
</reference>